<proteinExistence type="predicted"/>
<accession>A0A0D4ZY77</accession>
<reference evidence="1" key="1">
    <citation type="submission" date="2014-06" db="EMBL/GenBank/DDBJ databases">
        <title>Molecular and ecological studies on carbamate pesticide degrading bacteria isolated from agricultural soils.</title>
        <authorList>
            <person name="Kim D.-U."/>
            <person name="Ka J.-O."/>
        </authorList>
    </citation>
    <scope>NUCLEOTIDE SEQUENCE</scope>
    <source>
        <strain evidence="1">NS2</strain>
        <plasmid evidence="1">201</plasmid>
    </source>
</reference>
<sequence>MFTHPDPIKGWHIRHDDPLSFDGTKRAIITSLTDCAHHRVKVPWLSETETGFNAQFSRTVEFYMLDGERGQRLSHSADLEQTDD</sequence>
<evidence type="ECO:0000313" key="1">
    <source>
        <dbReference type="EMBL" id="AJW29202.1"/>
    </source>
</evidence>
<gene>
    <name evidence="1" type="ORF">plasmid201_014</name>
</gene>
<dbReference type="AlphaFoldDB" id="A0A0D4ZY77"/>
<dbReference type="EMBL" id="KM017070">
    <property type="protein sequence ID" value="AJW29202.1"/>
    <property type="molecule type" value="Genomic_DNA"/>
</dbReference>
<name>A0A0D4ZY77_9SPHN</name>
<organism evidence="1">
    <name type="scientific">Sphingomonas sp. NS2</name>
    <dbReference type="NCBI Taxonomy" id="908605"/>
    <lineage>
        <taxon>Bacteria</taxon>
        <taxon>Pseudomonadati</taxon>
        <taxon>Pseudomonadota</taxon>
        <taxon>Alphaproteobacteria</taxon>
        <taxon>Sphingomonadales</taxon>
        <taxon>Sphingomonadaceae</taxon>
        <taxon>Sphingomonas</taxon>
    </lineage>
</organism>
<keyword evidence="1" id="KW-0614">Plasmid</keyword>
<protein>
    <submittedName>
        <fullName evidence="1">Uncharacterized protein</fullName>
    </submittedName>
</protein>
<geneLocation type="plasmid" evidence="1">
    <name>201</name>
</geneLocation>